<sequence>MIAKQFFGKITWQVVLAIAVMHILAFFARETVVEFPFLIIVGVLTFATTWKSLHSGLLIVFTEIFVGGHGHLLDVSLSGFSLSIRMVIFLAVMLAWGITVLRPAMVGLKGSMRIKFELYRDLPWIVLSVAVSVGFLIGYLNNGFTSSFDDMNGYVTIAYLLPLISVNWDNDKRRQMLEMLAGCLLWISAFTIILAFLFTHLDGDALHVLYTFVRDSRLAEITLQVVDNKGGLLDIILTKFNLMQSNDYWYRIFMPAQFILIPGITLLTSASLFLWRGSRKTGWVWIAFVLLVTALLLSLSRSFILGLAVAAVSIFLVACFFGKKKLVTIPKRTIGLLIAGLVSMLLIWCVIMIPVPARPDLSDAAFFQTSAQTGRSEAVASRWNLLESLMNGIYAHPILGSGFGTQVSYTSEDPRIITEFGEYMYSTYRLEWGWHDIWLKMGLLGLLAFVLYFASIMLVGWHTIKNHSFKWLAVGLLSGIIALFVAHTFSPYVNHPIGLGYMLFVIPFLDFGVRNKKFELTLKKPELMKNHGKQQSVAVTMQK</sequence>
<feature type="transmembrane region" description="Helical" evidence="5">
    <location>
        <begin position="82"/>
        <end position="101"/>
    </location>
</feature>
<feature type="transmembrane region" description="Helical" evidence="5">
    <location>
        <begin position="495"/>
        <end position="513"/>
    </location>
</feature>
<keyword evidence="3 5" id="KW-1133">Transmembrane helix</keyword>
<feature type="transmembrane region" description="Helical" evidence="5">
    <location>
        <begin position="334"/>
        <end position="353"/>
    </location>
</feature>
<evidence type="ECO:0000256" key="3">
    <source>
        <dbReference type="ARBA" id="ARBA00022989"/>
    </source>
</evidence>
<evidence type="ECO:0000256" key="5">
    <source>
        <dbReference type="SAM" id="Phobius"/>
    </source>
</evidence>
<dbReference type="Proteomes" id="UP000230251">
    <property type="component" value="Unassembled WGS sequence"/>
</dbReference>
<dbReference type="InterPro" id="IPR007016">
    <property type="entry name" value="O-antigen_ligase-rel_domated"/>
</dbReference>
<comment type="subcellular location">
    <subcellularLocation>
        <location evidence="1">Membrane</location>
        <topology evidence="1">Multi-pass membrane protein</topology>
    </subcellularLocation>
</comment>
<feature type="transmembrane region" description="Helical" evidence="5">
    <location>
        <begin position="248"/>
        <end position="275"/>
    </location>
</feature>
<feature type="transmembrane region" description="Helical" evidence="5">
    <location>
        <begin position="303"/>
        <end position="322"/>
    </location>
</feature>
<proteinExistence type="predicted"/>
<dbReference type="PANTHER" id="PTHR37422">
    <property type="entry name" value="TEICHURONIC ACID BIOSYNTHESIS PROTEIN TUAE"/>
    <property type="match status" value="1"/>
</dbReference>
<dbReference type="PANTHER" id="PTHR37422:SF13">
    <property type="entry name" value="LIPOPOLYSACCHARIDE BIOSYNTHESIS PROTEIN PA4999-RELATED"/>
    <property type="match status" value="1"/>
</dbReference>
<evidence type="ECO:0000256" key="1">
    <source>
        <dbReference type="ARBA" id="ARBA00004141"/>
    </source>
</evidence>
<evidence type="ECO:0000259" key="6">
    <source>
        <dbReference type="Pfam" id="PF04932"/>
    </source>
</evidence>
<gene>
    <name evidence="7" type="ORF">CO057_01020</name>
</gene>
<dbReference type="Pfam" id="PF04932">
    <property type="entry name" value="Wzy_C"/>
    <property type="match status" value="1"/>
</dbReference>
<evidence type="ECO:0000256" key="4">
    <source>
        <dbReference type="ARBA" id="ARBA00023136"/>
    </source>
</evidence>
<feature type="transmembrane region" description="Helical" evidence="5">
    <location>
        <begin position="437"/>
        <end position="459"/>
    </location>
</feature>
<feature type="domain" description="O-antigen ligase-related" evidence="6">
    <location>
        <begin position="286"/>
        <end position="450"/>
    </location>
</feature>
<organism evidence="7 8">
    <name type="scientific">Candidatus Uhrbacteria bacterium CG_4_9_14_0_2_um_filter_41_50</name>
    <dbReference type="NCBI Taxonomy" id="1975031"/>
    <lineage>
        <taxon>Bacteria</taxon>
        <taxon>Candidatus Uhriibacteriota</taxon>
    </lineage>
</organism>
<accession>A0A2M8EPX4</accession>
<keyword evidence="2 5" id="KW-0812">Transmembrane</keyword>
<dbReference type="GO" id="GO:0016020">
    <property type="term" value="C:membrane"/>
    <property type="evidence" value="ECO:0007669"/>
    <property type="project" value="UniProtKB-SubCell"/>
</dbReference>
<name>A0A2M8EPX4_9BACT</name>
<dbReference type="AlphaFoldDB" id="A0A2M8EPX4"/>
<evidence type="ECO:0000313" key="7">
    <source>
        <dbReference type="EMBL" id="PJC24799.1"/>
    </source>
</evidence>
<feature type="transmembrane region" description="Helical" evidence="5">
    <location>
        <begin position="151"/>
        <end position="168"/>
    </location>
</feature>
<dbReference type="EMBL" id="PFSI01000018">
    <property type="protein sequence ID" value="PJC24799.1"/>
    <property type="molecule type" value="Genomic_DNA"/>
</dbReference>
<evidence type="ECO:0000313" key="8">
    <source>
        <dbReference type="Proteomes" id="UP000230251"/>
    </source>
</evidence>
<feature type="transmembrane region" description="Helical" evidence="5">
    <location>
        <begin position="122"/>
        <end position="139"/>
    </location>
</feature>
<feature type="transmembrane region" description="Helical" evidence="5">
    <location>
        <begin position="6"/>
        <end position="28"/>
    </location>
</feature>
<protein>
    <recommendedName>
        <fullName evidence="6">O-antigen ligase-related domain-containing protein</fullName>
    </recommendedName>
</protein>
<dbReference type="InterPro" id="IPR051533">
    <property type="entry name" value="WaaL-like"/>
</dbReference>
<comment type="caution">
    <text evidence="7">The sequence shown here is derived from an EMBL/GenBank/DDBJ whole genome shotgun (WGS) entry which is preliminary data.</text>
</comment>
<feature type="transmembrane region" description="Helical" evidence="5">
    <location>
        <begin position="180"/>
        <end position="201"/>
    </location>
</feature>
<keyword evidence="4 5" id="KW-0472">Membrane</keyword>
<feature type="transmembrane region" description="Helical" evidence="5">
    <location>
        <begin position="471"/>
        <end position="489"/>
    </location>
</feature>
<feature type="transmembrane region" description="Helical" evidence="5">
    <location>
        <begin position="35"/>
        <end position="62"/>
    </location>
</feature>
<reference evidence="8" key="1">
    <citation type="submission" date="2017-09" db="EMBL/GenBank/DDBJ databases">
        <title>Depth-based differentiation of microbial function through sediment-hosted aquifers and enrichment of novel symbionts in the deep terrestrial subsurface.</title>
        <authorList>
            <person name="Probst A.J."/>
            <person name="Ladd B."/>
            <person name="Jarett J.K."/>
            <person name="Geller-Mcgrath D.E."/>
            <person name="Sieber C.M.K."/>
            <person name="Emerson J.B."/>
            <person name="Anantharaman K."/>
            <person name="Thomas B.C."/>
            <person name="Malmstrom R."/>
            <person name="Stieglmeier M."/>
            <person name="Klingl A."/>
            <person name="Woyke T."/>
            <person name="Ryan C.M."/>
            <person name="Banfield J.F."/>
        </authorList>
    </citation>
    <scope>NUCLEOTIDE SEQUENCE [LARGE SCALE GENOMIC DNA]</scope>
</reference>
<evidence type="ECO:0000256" key="2">
    <source>
        <dbReference type="ARBA" id="ARBA00022692"/>
    </source>
</evidence>
<feature type="transmembrane region" description="Helical" evidence="5">
    <location>
        <begin position="282"/>
        <end position="297"/>
    </location>
</feature>